<evidence type="ECO:0000256" key="5">
    <source>
        <dbReference type="ARBA" id="ARBA00023236"/>
    </source>
</evidence>
<dbReference type="Gene3D" id="3.40.1170.60">
    <property type="match status" value="1"/>
</dbReference>
<evidence type="ECO:0000313" key="8">
    <source>
        <dbReference type="Proteomes" id="UP000518892"/>
    </source>
</evidence>
<dbReference type="PANTHER" id="PTHR11076:SF34">
    <property type="entry name" value="PROTEIN UMUC"/>
    <property type="match status" value="1"/>
</dbReference>
<dbReference type="Proteomes" id="UP000518892">
    <property type="component" value="Unassembled WGS sequence"/>
</dbReference>
<accession>A0A7W5EWB1</accession>
<gene>
    <name evidence="7" type="ORF">FHR97_002838</name>
</gene>
<dbReference type="Gene3D" id="3.30.70.270">
    <property type="match status" value="1"/>
</dbReference>
<keyword evidence="4" id="KW-0234">DNA repair</keyword>
<dbReference type="InterPro" id="IPR043128">
    <property type="entry name" value="Rev_trsase/Diguanyl_cyclase"/>
</dbReference>
<dbReference type="GO" id="GO:0005829">
    <property type="term" value="C:cytosol"/>
    <property type="evidence" value="ECO:0007669"/>
    <property type="project" value="TreeGrafter"/>
</dbReference>
<reference evidence="7 8" key="1">
    <citation type="submission" date="2020-08" db="EMBL/GenBank/DDBJ databases">
        <title>Genomic Encyclopedia of Type Strains, Phase III (KMG-III): the genomes of soil and plant-associated and newly described type strains.</title>
        <authorList>
            <person name="Whitman W."/>
        </authorList>
    </citation>
    <scope>NUCLEOTIDE SEQUENCE [LARGE SCALE GENOMIC DNA]</scope>
    <source>
        <strain evidence="7 8">CECT 7744</strain>
    </source>
</reference>
<dbReference type="GO" id="GO:0009432">
    <property type="term" value="P:SOS response"/>
    <property type="evidence" value="ECO:0007669"/>
    <property type="project" value="UniProtKB-KW"/>
</dbReference>
<dbReference type="InterPro" id="IPR017961">
    <property type="entry name" value="DNA_pol_Y-fam_little_finger"/>
</dbReference>
<dbReference type="GO" id="GO:0003887">
    <property type="term" value="F:DNA-directed DNA polymerase activity"/>
    <property type="evidence" value="ECO:0007669"/>
    <property type="project" value="TreeGrafter"/>
</dbReference>
<dbReference type="SUPFAM" id="SSF56672">
    <property type="entry name" value="DNA/RNA polymerases"/>
    <property type="match status" value="1"/>
</dbReference>
<dbReference type="InterPro" id="IPR025188">
    <property type="entry name" value="DUF4113"/>
</dbReference>
<sequence>MIALVDCNSFYASCHQIFRPDLRRKPVVVLSNNDGFIVARSKEAKELGIPDLEPFFKIEHMLRRNNVAIFSSNYPLYGDISDRVMETLQNFSPQIEVYSIDEMFLDLAGMQDDLKILGEEIKSRLWEHVKIPVGVGIAPSKTLAKLANHAAKKITKCEGVCVLDEQHKWEWLLKRTPVTGVWGVANRIARRLDDLRIRSAWDLATANPKVVRRASSVNLERTIEELNGRPCLALDEVPPAKQQIYCTRSFGNKATTAQPVLEAVSLYATRAAEKLRKQHHLALTMHVFMHTSPFEPNFHSSSTMAQLPYPTDDTREIVCLARAAATNLYRTGHAYIKAGVGLIELFDKKYHQYDLLQPGQSEKADKLMVMVDEINKKQGKGTIFLAAQGISKPWYMRQNFKSPEYTTRWSDFPVVRS</sequence>
<evidence type="ECO:0000313" key="7">
    <source>
        <dbReference type="EMBL" id="MBB3231975.1"/>
    </source>
</evidence>
<comment type="similarity">
    <text evidence="1">Belongs to the DNA polymerase type-Y family.</text>
</comment>
<dbReference type="GO" id="GO:0003684">
    <property type="term" value="F:damaged DNA binding"/>
    <property type="evidence" value="ECO:0007669"/>
    <property type="project" value="InterPro"/>
</dbReference>
<keyword evidence="8" id="KW-1185">Reference proteome</keyword>
<evidence type="ECO:0000256" key="1">
    <source>
        <dbReference type="ARBA" id="ARBA00010945"/>
    </source>
</evidence>
<dbReference type="Pfam" id="PF11799">
    <property type="entry name" value="IMS_C"/>
    <property type="match status" value="1"/>
</dbReference>
<dbReference type="InterPro" id="IPR001126">
    <property type="entry name" value="UmuC"/>
</dbReference>
<dbReference type="GO" id="GO:0006281">
    <property type="term" value="P:DNA repair"/>
    <property type="evidence" value="ECO:0007669"/>
    <property type="project" value="UniProtKB-KW"/>
</dbReference>
<dbReference type="EMBL" id="JACHXR010000008">
    <property type="protein sequence ID" value="MBB3231975.1"/>
    <property type="molecule type" value="Genomic_DNA"/>
</dbReference>
<dbReference type="CDD" id="cd01700">
    <property type="entry name" value="PolY_Pol_V_umuC"/>
    <property type="match status" value="1"/>
</dbReference>
<dbReference type="RefSeq" id="WP_183384443.1">
    <property type="nucleotide sequence ID" value="NZ_JACHXR010000008.1"/>
</dbReference>
<dbReference type="GO" id="GO:0042276">
    <property type="term" value="P:error-prone translesion synthesis"/>
    <property type="evidence" value="ECO:0007669"/>
    <property type="project" value="TreeGrafter"/>
</dbReference>
<evidence type="ECO:0000256" key="3">
    <source>
        <dbReference type="ARBA" id="ARBA00023199"/>
    </source>
</evidence>
<evidence type="ECO:0000256" key="2">
    <source>
        <dbReference type="ARBA" id="ARBA00022763"/>
    </source>
</evidence>
<protein>
    <submittedName>
        <fullName evidence="7">DNA polymerase V</fullName>
    </submittedName>
</protein>
<dbReference type="NCBIfam" id="NF002955">
    <property type="entry name" value="PRK03609.1"/>
    <property type="match status" value="1"/>
</dbReference>
<organism evidence="7 8">
    <name type="scientific">Halomonas stenophila</name>
    <dbReference type="NCBI Taxonomy" id="795312"/>
    <lineage>
        <taxon>Bacteria</taxon>
        <taxon>Pseudomonadati</taxon>
        <taxon>Pseudomonadota</taxon>
        <taxon>Gammaproteobacteria</taxon>
        <taxon>Oceanospirillales</taxon>
        <taxon>Halomonadaceae</taxon>
        <taxon>Halomonas</taxon>
    </lineage>
</organism>
<name>A0A7W5EWB1_9GAMM</name>
<keyword evidence="5" id="KW-0742">SOS response</keyword>
<keyword evidence="3" id="KW-0741">SOS mutagenesis</keyword>
<comment type="caution">
    <text evidence="7">The sequence shown here is derived from an EMBL/GenBank/DDBJ whole genome shotgun (WGS) entry which is preliminary data.</text>
</comment>
<dbReference type="InterPro" id="IPR050116">
    <property type="entry name" value="DNA_polymerase-Y"/>
</dbReference>
<dbReference type="Pfam" id="PF13438">
    <property type="entry name" value="DUF4113"/>
    <property type="match status" value="1"/>
</dbReference>
<evidence type="ECO:0000256" key="4">
    <source>
        <dbReference type="ARBA" id="ARBA00023204"/>
    </source>
</evidence>
<dbReference type="Pfam" id="PF00817">
    <property type="entry name" value="IMS"/>
    <property type="match status" value="1"/>
</dbReference>
<dbReference type="PANTHER" id="PTHR11076">
    <property type="entry name" value="DNA REPAIR POLYMERASE UMUC / TRANSFERASE FAMILY MEMBER"/>
    <property type="match status" value="1"/>
</dbReference>
<dbReference type="AlphaFoldDB" id="A0A7W5EWB1"/>
<proteinExistence type="inferred from homology"/>
<feature type="domain" description="UmuC" evidence="6">
    <location>
        <begin position="2"/>
        <end position="185"/>
    </location>
</feature>
<dbReference type="PROSITE" id="PS50173">
    <property type="entry name" value="UMUC"/>
    <property type="match status" value="1"/>
</dbReference>
<dbReference type="InterPro" id="IPR043502">
    <property type="entry name" value="DNA/RNA_pol_sf"/>
</dbReference>
<evidence type="ECO:0000259" key="6">
    <source>
        <dbReference type="PROSITE" id="PS50173"/>
    </source>
</evidence>
<keyword evidence="2" id="KW-0227">DNA damage</keyword>